<protein>
    <submittedName>
        <fullName evidence="3">Low molecular weight phosphatase family protein</fullName>
    </submittedName>
</protein>
<evidence type="ECO:0000259" key="2">
    <source>
        <dbReference type="SMART" id="SM00226"/>
    </source>
</evidence>
<proteinExistence type="predicted"/>
<dbReference type="InterPro" id="IPR036196">
    <property type="entry name" value="Ptyr_pPase_sf"/>
</dbReference>
<comment type="caution">
    <text evidence="3">The sequence shown here is derived from an EMBL/GenBank/DDBJ whole genome shotgun (WGS) entry which is preliminary data.</text>
</comment>
<dbReference type="AlphaFoldDB" id="A0A7V6A0U3"/>
<dbReference type="PANTHER" id="PTHR43428:SF1">
    <property type="entry name" value="ARSENATE REDUCTASE"/>
    <property type="match status" value="1"/>
</dbReference>
<dbReference type="InterPro" id="IPR023485">
    <property type="entry name" value="Ptyr_pPase"/>
</dbReference>
<evidence type="ECO:0000313" key="3">
    <source>
        <dbReference type="EMBL" id="HHS28114.1"/>
    </source>
</evidence>
<gene>
    <name evidence="3" type="ORF">ENV52_00225</name>
</gene>
<sequence length="135" mass="14703">MPNGILFICLGNSCRSIMAEALARQFFPDFLINSAGITPLGSVAPETLHVLAESGVATEGLWSKGLTEIDWGACQVLVNLTNYSLETVLPPGCRISIIHHPVIDPFGKSLEVYRQAREAIRRFLAEELPKLLAQG</sequence>
<evidence type="ECO:0000256" key="1">
    <source>
        <dbReference type="ARBA" id="ARBA00022849"/>
    </source>
</evidence>
<name>A0A7V6A0U3_9BACT</name>
<dbReference type="SUPFAM" id="SSF52788">
    <property type="entry name" value="Phosphotyrosine protein phosphatases I"/>
    <property type="match status" value="1"/>
</dbReference>
<dbReference type="Pfam" id="PF01451">
    <property type="entry name" value="LMWPc"/>
    <property type="match status" value="1"/>
</dbReference>
<feature type="domain" description="Phosphotyrosine protein phosphatase I" evidence="2">
    <location>
        <begin position="3"/>
        <end position="130"/>
    </location>
</feature>
<keyword evidence="1" id="KW-0059">Arsenical resistance</keyword>
<dbReference type="PANTHER" id="PTHR43428">
    <property type="entry name" value="ARSENATE REDUCTASE"/>
    <property type="match status" value="1"/>
</dbReference>
<reference evidence="3" key="1">
    <citation type="journal article" date="2020" name="mSystems">
        <title>Genome- and Community-Level Interaction Insights into Carbon Utilization and Element Cycling Functions of Hydrothermarchaeota in Hydrothermal Sediment.</title>
        <authorList>
            <person name="Zhou Z."/>
            <person name="Liu Y."/>
            <person name="Xu W."/>
            <person name="Pan J."/>
            <person name="Luo Z.H."/>
            <person name="Li M."/>
        </authorList>
    </citation>
    <scope>NUCLEOTIDE SEQUENCE [LARGE SCALE GENOMIC DNA]</scope>
    <source>
        <strain evidence="3">SpSt-767</strain>
    </source>
</reference>
<organism evidence="3">
    <name type="scientific">Desulfobacca acetoxidans</name>
    <dbReference type="NCBI Taxonomy" id="60893"/>
    <lineage>
        <taxon>Bacteria</taxon>
        <taxon>Pseudomonadati</taxon>
        <taxon>Thermodesulfobacteriota</taxon>
        <taxon>Desulfobaccia</taxon>
        <taxon>Desulfobaccales</taxon>
        <taxon>Desulfobaccaceae</taxon>
        <taxon>Desulfobacca</taxon>
    </lineage>
</organism>
<dbReference type="EMBL" id="DTGR01000004">
    <property type="protein sequence ID" value="HHS28114.1"/>
    <property type="molecule type" value="Genomic_DNA"/>
</dbReference>
<dbReference type="Gene3D" id="3.40.50.2300">
    <property type="match status" value="1"/>
</dbReference>
<dbReference type="SMART" id="SM00226">
    <property type="entry name" value="LMWPc"/>
    <property type="match status" value="1"/>
</dbReference>
<accession>A0A7V6A0U3</accession>
<dbReference type="GO" id="GO:0046685">
    <property type="term" value="P:response to arsenic-containing substance"/>
    <property type="evidence" value="ECO:0007669"/>
    <property type="project" value="UniProtKB-KW"/>
</dbReference>